<dbReference type="EMBL" id="LLXI01000123">
    <property type="protein sequence ID" value="PKY40927.1"/>
    <property type="molecule type" value="Genomic_DNA"/>
</dbReference>
<keyword evidence="3" id="KW-1185">Reference proteome</keyword>
<evidence type="ECO:0000313" key="2">
    <source>
        <dbReference type="EMBL" id="PKY40927.1"/>
    </source>
</evidence>
<proteinExistence type="predicted"/>
<sequence length="113" mass="13164">MSTVRQKIFTLICISISIIYYSERDKIQCAFVMEQKKKCGRGTGSTDVRRVGRSKRSRTITQIETTDEESLRNVNNSSPNFRPRNDSPFRRSPKDEFFCITDVCIIIPRYDLC</sequence>
<evidence type="ECO:0000256" key="1">
    <source>
        <dbReference type="SAM" id="MobiDB-lite"/>
    </source>
</evidence>
<dbReference type="AlphaFoldDB" id="A0A2I1G2R4"/>
<reference evidence="2 3" key="1">
    <citation type="submission" date="2015-10" db="EMBL/GenBank/DDBJ databases">
        <title>Genome analyses suggest a sexual origin of heterokaryosis in a supposedly ancient asexual fungus.</title>
        <authorList>
            <person name="Ropars J."/>
            <person name="Sedzielewska K."/>
            <person name="Noel J."/>
            <person name="Charron P."/>
            <person name="Farinelli L."/>
            <person name="Marton T."/>
            <person name="Kruger M."/>
            <person name="Pelin A."/>
            <person name="Brachmann A."/>
            <person name="Corradi N."/>
        </authorList>
    </citation>
    <scope>NUCLEOTIDE SEQUENCE [LARGE SCALE GENOMIC DNA]</scope>
    <source>
        <strain evidence="2 3">A4</strain>
    </source>
</reference>
<protein>
    <submittedName>
        <fullName evidence="2">Uncharacterized protein</fullName>
    </submittedName>
</protein>
<gene>
    <name evidence="2" type="ORF">RhiirA4_454399</name>
</gene>
<dbReference type="Proteomes" id="UP000234323">
    <property type="component" value="Unassembled WGS sequence"/>
</dbReference>
<accession>A0A2I1G2R4</accession>
<feature type="region of interest" description="Disordered" evidence="1">
    <location>
        <begin position="40"/>
        <end position="91"/>
    </location>
</feature>
<comment type="caution">
    <text evidence="2">The sequence shown here is derived from an EMBL/GenBank/DDBJ whole genome shotgun (WGS) entry which is preliminary data.</text>
</comment>
<name>A0A2I1G2R4_9GLOM</name>
<evidence type="ECO:0000313" key="3">
    <source>
        <dbReference type="Proteomes" id="UP000234323"/>
    </source>
</evidence>
<organism evidence="2 3">
    <name type="scientific">Rhizophagus irregularis</name>
    <dbReference type="NCBI Taxonomy" id="588596"/>
    <lineage>
        <taxon>Eukaryota</taxon>
        <taxon>Fungi</taxon>
        <taxon>Fungi incertae sedis</taxon>
        <taxon>Mucoromycota</taxon>
        <taxon>Glomeromycotina</taxon>
        <taxon>Glomeromycetes</taxon>
        <taxon>Glomerales</taxon>
        <taxon>Glomeraceae</taxon>
        <taxon>Rhizophagus</taxon>
    </lineage>
</organism>